<protein>
    <recommendedName>
        <fullName evidence="4">Epoxide hydrolase</fullName>
    </recommendedName>
</protein>
<evidence type="ECO:0008006" key="4">
    <source>
        <dbReference type="Google" id="ProtNLM"/>
    </source>
</evidence>
<dbReference type="SFLD" id="SFLDG01129">
    <property type="entry name" value="C1.5:_HAD__Beta-PGM__Phosphata"/>
    <property type="match status" value="1"/>
</dbReference>
<keyword evidence="1" id="KW-0472">Membrane</keyword>
<dbReference type="InterPro" id="IPR023198">
    <property type="entry name" value="PGP-like_dom2"/>
</dbReference>
<feature type="transmembrane region" description="Helical" evidence="1">
    <location>
        <begin position="336"/>
        <end position="355"/>
    </location>
</feature>
<keyword evidence="1" id="KW-0812">Transmembrane</keyword>
<name>A0AAW0RXN5_9HYPO</name>
<dbReference type="PANTHER" id="PTHR47829">
    <property type="entry name" value="HYDROLASE, PUTATIVE (AFU_ORTHOLOGUE AFUA_1G12880)-RELATED"/>
    <property type="match status" value="1"/>
</dbReference>
<dbReference type="AlphaFoldDB" id="A0AAW0RXN5"/>
<keyword evidence="1" id="KW-1133">Transmembrane helix</keyword>
<keyword evidence="3" id="KW-1185">Reference proteome</keyword>
<dbReference type="InterPro" id="IPR052898">
    <property type="entry name" value="ACAD10-like"/>
</dbReference>
<sequence>MSGPGDEPLADLIIEAIDGELYGPQQPKAILFDIGGVCVVSPFQAILDHELSLGIPPGWVNHSISKSAPNGFWHRLERGDILMDAAFFEGFNRDLHNQSLWESFYQREKAKNPKLEDVTPPLPKLDAEWLFNEMMTSSTKQDPWMFPALQALKAKNRYIIAALSNTVIFPPGHKLHRADFFSGPLTGLFDVFISSAHVGHRKPEPAIYQLATKKLDQFARDNANLPRNRNLGWESGVQAADILFLDDIGENLKAAKKAGFRTLKVNLGRAYEAVDELEKITGMELEGDHPKIPTCSKDTLLFGPAAESHCAQVASEDRLPVQARFICDIASFCEKWLVSVVLLFVNYAWVLTAFFRGASKMSAYPTLFAIFDVRRSTHGFRPVGLPSPTQGADTAAAAFQRFTTWAVHILRPQFR</sequence>
<dbReference type="Proteomes" id="UP001397290">
    <property type="component" value="Unassembled WGS sequence"/>
</dbReference>
<dbReference type="Gene3D" id="1.10.150.240">
    <property type="entry name" value="Putative phosphatase, domain 2"/>
    <property type="match status" value="1"/>
</dbReference>
<dbReference type="Pfam" id="PF00702">
    <property type="entry name" value="Hydrolase"/>
    <property type="match status" value="1"/>
</dbReference>
<dbReference type="SUPFAM" id="SSF56784">
    <property type="entry name" value="HAD-like"/>
    <property type="match status" value="1"/>
</dbReference>
<comment type="caution">
    <text evidence="2">The sequence shown here is derived from an EMBL/GenBank/DDBJ whole genome shotgun (WGS) entry which is preliminary data.</text>
</comment>
<dbReference type="InterPro" id="IPR023214">
    <property type="entry name" value="HAD_sf"/>
</dbReference>
<evidence type="ECO:0000313" key="2">
    <source>
        <dbReference type="EMBL" id="KAK8146629.1"/>
    </source>
</evidence>
<proteinExistence type="predicted"/>
<organism evidence="2 3">
    <name type="scientific">Beauveria asiatica</name>
    <dbReference type="NCBI Taxonomy" id="1069075"/>
    <lineage>
        <taxon>Eukaryota</taxon>
        <taxon>Fungi</taxon>
        <taxon>Dikarya</taxon>
        <taxon>Ascomycota</taxon>
        <taxon>Pezizomycotina</taxon>
        <taxon>Sordariomycetes</taxon>
        <taxon>Hypocreomycetidae</taxon>
        <taxon>Hypocreales</taxon>
        <taxon>Cordycipitaceae</taxon>
        <taxon>Beauveria</taxon>
    </lineage>
</organism>
<dbReference type="SFLD" id="SFLDS00003">
    <property type="entry name" value="Haloacid_Dehalogenase"/>
    <property type="match status" value="1"/>
</dbReference>
<dbReference type="InterPro" id="IPR036412">
    <property type="entry name" value="HAD-like_sf"/>
</dbReference>
<dbReference type="PANTHER" id="PTHR47829:SF1">
    <property type="entry name" value="HAD FAMILY PHOSPHATASE"/>
    <property type="match status" value="1"/>
</dbReference>
<evidence type="ECO:0000313" key="3">
    <source>
        <dbReference type="Proteomes" id="UP001397290"/>
    </source>
</evidence>
<dbReference type="Gene3D" id="3.40.50.1000">
    <property type="entry name" value="HAD superfamily/HAD-like"/>
    <property type="match status" value="1"/>
</dbReference>
<accession>A0AAW0RXN5</accession>
<dbReference type="CDD" id="cd02603">
    <property type="entry name" value="HAD_sEH-N_like"/>
    <property type="match status" value="1"/>
</dbReference>
<gene>
    <name evidence="2" type="ORF">G3M48_002800</name>
</gene>
<reference evidence="2 3" key="1">
    <citation type="submission" date="2020-02" db="EMBL/GenBank/DDBJ databases">
        <title>Comparative genomics of the hypocrealean fungal genus Beauvera.</title>
        <authorList>
            <person name="Showalter D.N."/>
            <person name="Bushley K.E."/>
            <person name="Rehner S.A."/>
        </authorList>
    </citation>
    <scope>NUCLEOTIDE SEQUENCE [LARGE SCALE GENOMIC DNA]</scope>
    <source>
        <strain evidence="2 3">ARSEF4384</strain>
    </source>
</reference>
<dbReference type="EMBL" id="JAAHCF010000199">
    <property type="protein sequence ID" value="KAK8146629.1"/>
    <property type="molecule type" value="Genomic_DNA"/>
</dbReference>
<evidence type="ECO:0000256" key="1">
    <source>
        <dbReference type="SAM" id="Phobius"/>
    </source>
</evidence>